<evidence type="ECO:0000256" key="1">
    <source>
        <dbReference type="SAM" id="Phobius"/>
    </source>
</evidence>
<proteinExistence type="predicted"/>
<feature type="transmembrane region" description="Helical" evidence="1">
    <location>
        <begin position="97"/>
        <end position="117"/>
    </location>
</feature>
<dbReference type="Proteomes" id="UP000254055">
    <property type="component" value="Unassembled WGS sequence"/>
</dbReference>
<sequence>MTDLYNDYTFSDVRNEIIETDPYPRDDPLYASLDPMNVWHNDEAGERILNQSDELLKREHQKTVEQMGQDLSDKFRQSLYETRKAHSYPGEGLSESTITVVLMVLINGLFFGAYLLWKHFF</sequence>
<dbReference type="AlphaFoldDB" id="A0A378X5J9"/>
<keyword evidence="1" id="KW-1133">Transmembrane helix</keyword>
<gene>
    <name evidence="2" type="ORF">NCTC12229_02310</name>
</gene>
<organism evidence="2 3">
    <name type="scientific">Neisseria zoodegmatis</name>
    <dbReference type="NCBI Taxonomy" id="326523"/>
    <lineage>
        <taxon>Bacteria</taxon>
        <taxon>Pseudomonadati</taxon>
        <taxon>Pseudomonadota</taxon>
        <taxon>Betaproteobacteria</taxon>
        <taxon>Neisseriales</taxon>
        <taxon>Neisseriaceae</taxon>
        <taxon>Neisseria</taxon>
    </lineage>
</organism>
<reference evidence="2 3" key="1">
    <citation type="submission" date="2018-06" db="EMBL/GenBank/DDBJ databases">
        <authorList>
            <consortium name="Pathogen Informatics"/>
            <person name="Doyle S."/>
        </authorList>
    </citation>
    <scope>NUCLEOTIDE SEQUENCE [LARGE SCALE GENOMIC DNA]</scope>
    <source>
        <strain evidence="2 3">NCTC12229</strain>
    </source>
</reference>
<evidence type="ECO:0000313" key="3">
    <source>
        <dbReference type="Proteomes" id="UP000254055"/>
    </source>
</evidence>
<dbReference type="RefSeq" id="WP_115135118.1">
    <property type="nucleotide sequence ID" value="NZ_UGRS01000003.1"/>
</dbReference>
<protein>
    <submittedName>
        <fullName evidence="2">Uncharacterized protein</fullName>
    </submittedName>
</protein>
<name>A0A378X5J9_9NEIS</name>
<evidence type="ECO:0000313" key="2">
    <source>
        <dbReference type="EMBL" id="SUA48886.1"/>
    </source>
</evidence>
<dbReference type="EMBL" id="UGRS01000003">
    <property type="protein sequence ID" value="SUA48886.1"/>
    <property type="molecule type" value="Genomic_DNA"/>
</dbReference>
<keyword evidence="1" id="KW-0472">Membrane</keyword>
<keyword evidence="1" id="KW-0812">Transmembrane</keyword>
<accession>A0A378X5J9</accession>